<proteinExistence type="predicted"/>
<gene>
    <name evidence="4" type="primary">LOC105907789</name>
</gene>
<name>A0A6P8G0Y8_CLUHA</name>
<dbReference type="InterPro" id="IPR013694">
    <property type="entry name" value="VIT"/>
</dbReference>
<dbReference type="SUPFAM" id="SSF53300">
    <property type="entry name" value="vWA-like"/>
    <property type="match status" value="1"/>
</dbReference>
<feature type="domain" description="VIT" evidence="2">
    <location>
        <begin position="1"/>
        <end position="131"/>
    </location>
</feature>
<dbReference type="SMART" id="SM00327">
    <property type="entry name" value="VWA"/>
    <property type="match status" value="1"/>
</dbReference>
<dbReference type="Pfam" id="PF08487">
    <property type="entry name" value="VIT"/>
    <property type="match status" value="1"/>
</dbReference>
<dbReference type="PROSITE" id="PS51468">
    <property type="entry name" value="VIT"/>
    <property type="match status" value="1"/>
</dbReference>
<accession>A0A6P8G0Y8</accession>
<dbReference type="OrthoDB" id="1729737at2759"/>
<dbReference type="InterPro" id="IPR002035">
    <property type="entry name" value="VWF_A"/>
</dbReference>
<dbReference type="Pfam" id="PF13768">
    <property type="entry name" value="VWA_3"/>
    <property type="match status" value="1"/>
</dbReference>
<keyword evidence="3" id="KW-1185">Reference proteome</keyword>
<feature type="domain" description="VWFA" evidence="1">
    <location>
        <begin position="273"/>
        <end position="454"/>
    </location>
</feature>
<evidence type="ECO:0000313" key="3">
    <source>
        <dbReference type="Proteomes" id="UP000515152"/>
    </source>
</evidence>
<dbReference type="PANTHER" id="PTHR45737:SF6">
    <property type="entry name" value="VON WILLEBRAND FACTOR A DOMAIN-CONTAINING PROTEIN 5A"/>
    <property type="match status" value="1"/>
</dbReference>
<evidence type="ECO:0000259" key="2">
    <source>
        <dbReference type="PROSITE" id="PS51468"/>
    </source>
</evidence>
<dbReference type="SMART" id="SM00609">
    <property type="entry name" value="VIT"/>
    <property type="match status" value="1"/>
</dbReference>
<protein>
    <submittedName>
        <fullName evidence="4">von Willebrand factor A domain-containing protein 5A</fullName>
    </submittedName>
</protein>
<evidence type="ECO:0000313" key="4">
    <source>
        <dbReference type="RefSeq" id="XP_031429320.1"/>
    </source>
</evidence>
<dbReference type="RefSeq" id="XP_031429320.1">
    <property type="nucleotide sequence ID" value="XM_031573460.2"/>
</dbReference>
<dbReference type="AlphaFoldDB" id="A0A6P8G0Y8"/>
<dbReference type="PANTHER" id="PTHR45737">
    <property type="entry name" value="VON WILLEBRAND FACTOR A DOMAIN-CONTAINING PROTEIN 5A"/>
    <property type="match status" value="1"/>
</dbReference>
<dbReference type="PROSITE" id="PS50234">
    <property type="entry name" value="VWFA"/>
    <property type="match status" value="1"/>
</dbReference>
<dbReference type="GeneID" id="105907789"/>
<dbReference type="InterPro" id="IPR036465">
    <property type="entry name" value="vWFA_dom_sf"/>
</dbReference>
<reference evidence="4" key="1">
    <citation type="submission" date="2025-08" db="UniProtKB">
        <authorList>
            <consortium name="RefSeq"/>
        </authorList>
    </citation>
    <scope>IDENTIFICATION</scope>
</reference>
<sequence length="773" mass="83792">MVKCCGLVADKNEPVPLKSVAVDVRVQGHVATVTSTLLYLNGEERPLVAVFVFPLPEESAFCHFSAKLGDTEVVAKLQDKQKAREQYDDALSSGHQAFLLEESDQSSDWFQVNVGSLPPGESAAITLVYISELAMQADDALRFCLPAVLNPRYTPQEMDSSKMATVPDTLALSAHLSSPQPISKVESNCALEPLVYLNADETQATVSLSSGHVFDRDVELLLYYQDAHEPTAIVEGGQDSAEPGSLMGDPLVMLSFYPEFPAAVTSTLATSGEFIFVVDRSGSMDCRMHSGNDAKMRIESARDTLLLLLKSLPMGCFFNIYGFGSSFESFFPKSVEYNQYTMDEALQKVNGMKADMGGTNILEPLQHLYSQPCIPSHPRELFIFTDGEVGNTKQVLDLVKLSVNSHRCFSFGIGEGASIALINGLAQEGSGHAQFITGTDRMQPKVMQSLRYALQPAVKDISVDWDLPDGVSVTTLSPPLNVLFHAKRALLYAQLEGESSGNPEGSVTIQYNLLEETVKNQLGFCLKPAGDTGETLHRLGARALIRSLEVEERAGGPEAAALREKLLQLSLQSGVGSTHTAFIAIHKGSGQAVQGPLLRRTIPTPSFRRSGFGGPMAMCSSMGPIVPIGRMSPRPPRSGMSEMDNPETFDMEGRAMLDDEGGFDVQDPLLQLISLQKASGSWEMDSSMAKVLVKSDDELAKLMPLGADKAVWATTLALIWLYGLRLEAQDEWQFVAMKAASWIQAQKVGCVSQCVQAGNALLGCQVQQETLGL</sequence>
<organism evidence="3 4">
    <name type="scientific">Clupea harengus</name>
    <name type="common">Atlantic herring</name>
    <dbReference type="NCBI Taxonomy" id="7950"/>
    <lineage>
        <taxon>Eukaryota</taxon>
        <taxon>Metazoa</taxon>
        <taxon>Chordata</taxon>
        <taxon>Craniata</taxon>
        <taxon>Vertebrata</taxon>
        <taxon>Euteleostomi</taxon>
        <taxon>Actinopterygii</taxon>
        <taxon>Neopterygii</taxon>
        <taxon>Teleostei</taxon>
        <taxon>Clupei</taxon>
        <taxon>Clupeiformes</taxon>
        <taxon>Clupeoidei</taxon>
        <taxon>Clupeidae</taxon>
        <taxon>Clupea</taxon>
    </lineage>
</organism>
<dbReference type="Proteomes" id="UP000515152">
    <property type="component" value="Chromosome 9"/>
</dbReference>
<dbReference type="KEGG" id="char:105907789"/>
<evidence type="ECO:0000259" key="1">
    <source>
        <dbReference type="PROSITE" id="PS50234"/>
    </source>
</evidence>
<dbReference type="Gene3D" id="3.40.50.410">
    <property type="entry name" value="von Willebrand factor, type A domain"/>
    <property type="match status" value="1"/>
</dbReference>